<evidence type="ECO:0000256" key="4">
    <source>
        <dbReference type="ARBA" id="ARBA00022701"/>
    </source>
</evidence>
<organism evidence="8 9">
    <name type="scientific">Parasitella parasitica</name>
    <dbReference type="NCBI Taxonomy" id="35722"/>
    <lineage>
        <taxon>Eukaryota</taxon>
        <taxon>Fungi</taxon>
        <taxon>Fungi incertae sedis</taxon>
        <taxon>Mucoromycota</taxon>
        <taxon>Mucoromycotina</taxon>
        <taxon>Mucoromycetes</taxon>
        <taxon>Mucorales</taxon>
        <taxon>Mucorineae</taxon>
        <taxon>Mucoraceae</taxon>
        <taxon>Parasitella</taxon>
    </lineage>
</organism>
<evidence type="ECO:0000256" key="3">
    <source>
        <dbReference type="ARBA" id="ARBA00022618"/>
    </source>
</evidence>
<dbReference type="SMART" id="SM01349">
    <property type="entry name" value="TOG"/>
    <property type="match status" value="1"/>
</dbReference>
<feature type="region of interest" description="Disordered" evidence="6">
    <location>
        <begin position="716"/>
        <end position="741"/>
    </location>
</feature>
<dbReference type="SUPFAM" id="SSF48371">
    <property type="entry name" value="ARM repeat"/>
    <property type="match status" value="2"/>
</dbReference>
<feature type="compositionally biased region" description="Low complexity" evidence="6">
    <location>
        <begin position="829"/>
        <end position="841"/>
    </location>
</feature>
<evidence type="ECO:0000313" key="9">
    <source>
        <dbReference type="Proteomes" id="UP000054107"/>
    </source>
</evidence>
<evidence type="ECO:0000256" key="6">
    <source>
        <dbReference type="SAM" id="MobiDB-lite"/>
    </source>
</evidence>
<feature type="compositionally biased region" description="Low complexity" evidence="6">
    <location>
        <begin position="867"/>
        <end position="880"/>
    </location>
</feature>
<dbReference type="EMBL" id="LN727569">
    <property type="protein sequence ID" value="CEP12161.1"/>
    <property type="molecule type" value="Genomic_DNA"/>
</dbReference>
<comment type="subcellular location">
    <subcellularLocation>
        <location evidence="1">Cytoplasm</location>
        <location evidence="1">Cytoskeleton</location>
        <location evidence="1">Spindle</location>
    </subcellularLocation>
</comment>
<dbReference type="OrthoDB" id="46159at2759"/>
<proteinExistence type="inferred from homology"/>
<keyword evidence="5" id="KW-0131">Cell cycle</keyword>
<dbReference type="InterPro" id="IPR016024">
    <property type="entry name" value="ARM-type_fold"/>
</dbReference>
<dbReference type="GO" id="GO:0005815">
    <property type="term" value="C:microtubule organizing center"/>
    <property type="evidence" value="ECO:0007669"/>
    <property type="project" value="TreeGrafter"/>
</dbReference>
<comment type="similarity">
    <text evidence="2">Belongs to the CLASP family.</text>
</comment>
<feature type="compositionally biased region" description="Polar residues" evidence="6">
    <location>
        <begin position="292"/>
        <end position="306"/>
    </location>
</feature>
<evidence type="ECO:0000256" key="2">
    <source>
        <dbReference type="ARBA" id="ARBA00009549"/>
    </source>
</evidence>
<feature type="compositionally biased region" description="Low complexity" evidence="6">
    <location>
        <begin position="276"/>
        <end position="290"/>
    </location>
</feature>
<dbReference type="Proteomes" id="UP000054107">
    <property type="component" value="Unassembled WGS sequence"/>
</dbReference>
<accession>A0A0B7N1J6</accession>
<feature type="region of interest" description="Disordered" evidence="6">
    <location>
        <begin position="829"/>
        <end position="880"/>
    </location>
</feature>
<dbReference type="GO" id="GO:1990023">
    <property type="term" value="C:mitotic spindle midzone"/>
    <property type="evidence" value="ECO:0007669"/>
    <property type="project" value="TreeGrafter"/>
</dbReference>
<dbReference type="PANTHER" id="PTHR21567:SF9">
    <property type="entry name" value="CLIP-ASSOCIATING PROTEIN"/>
    <property type="match status" value="1"/>
</dbReference>
<feature type="region of interest" description="Disordered" evidence="6">
    <location>
        <begin position="250"/>
        <end position="333"/>
    </location>
</feature>
<dbReference type="PANTHER" id="PTHR21567">
    <property type="entry name" value="CLASP"/>
    <property type="match status" value="1"/>
</dbReference>
<feature type="region of interest" description="Disordered" evidence="6">
    <location>
        <begin position="943"/>
        <end position="970"/>
    </location>
</feature>
<dbReference type="STRING" id="35722.A0A0B7N1J6"/>
<dbReference type="GO" id="GO:0008017">
    <property type="term" value="F:microtubule binding"/>
    <property type="evidence" value="ECO:0007669"/>
    <property type="project" value="TreeGrafter"/>
</dbReference>
<dbReference type="GO" id="GO:0005881">
    <property type="term" value="C:cytoplasmic microtubule"/>
    <property type="evidence" value="ECO:0007669"/>
    <property type="project" value="TreeGrafter"/>
</dbReference>
<protein>
    <recommendedName>
        <fullName evidence="7">TOG domain-containing protein</fullName>
    </recommendedName>
</protein>
<evidence type="ECO:0000313" key="8">
    <source>
        <dbReference type="EMBL" id="CEP12161.1"/>
    </source>
</evidence>
<dbReference type="InterPro" id="IPR011989">
    <property type="entry name" value="ARM-like"/>
</dbReference>
<reference evidence="8 9" key="1">
    <citation type="submission" date="2014-09" db="EMBL/GenBank/DDBJ databases">
        <authorList>
            <person name="Ellenberger Sabrina"/>
        </authorList>
    </citation>
    <scope>NUCLEOTIDE SEQUENCE [LARGE SCALE GENOMIC DNA]</scope>
    <source>
        <strain evidence="8 9">CBS 412.66</strain>
    </source>
</reference>
<feature type="compositionally biased region" description="Low complexity" evidence="6">
    <location>
        <begin position="307"/>
        <end position="317"/>
    </location>
</feature>
<feature type="compositionally biased region" description="Polar residues" evidence="6">
    <location>
        <begin position="730"/>
        <end position="741"/>
    </location>
</feature>
<keyword evidence="5" id="KW-0498">Mitosis</keyword>
<evidence type="ECO:0000256" key="1">
    <source>
        <dbReference type="ARBA" id="ARBA00004186"/>
    </source>
</evidence>
<keyword evidence="4" id="KW-0493">Microtubule</keyword>
<sequence length="1232" mass="137503">MTNTKDDSADIDPVQIWSTKDLEGEFNQMLKAYYDKETEFNWEDREKSVTRLRGILRGNATDPPYLEVLLPCIKQMVDGIVKAVESLRTQLAVKALCLVADIGVYIGRHIDTYTTDQILLCMMRCSSLTKKIVATASMEATKTFLKHTVFYPKIMNMLNLAISEKNSQVRLFTISYVKTLLETHAHHDRTRQLMDRTHSTDHFESLIVKGLNDPSPGVKEACREAFWIFWEYWRERGENILKQLPSSAQKQLEKSKAVVSPRASVSSGRHRHHDLSPSNSSASNGSLKRSISPPSNRAISPTSISSQMQQQQQQQQQHDSLPQPTHKTRVPTLNRKKSAVSLIKRKPTSNFMNLITSDDMFQRADGIALLAKKLAPFPPFGNTDIQLDVPNSPPKSGQELKILILKLWDDHYPEALFTWDAVTCVMFRLLTFEEYIPKLILEANSDGKSENDLAKQQLAHMGLVRAKLFLQSQHPALVDTLFNSLIQYGNFAGAANGGSSGSASSFAIVNKKDITRLPANRRKLTKQFLEWMDELVTPLIGLNEDVDMTARAYEGVPAEYLDLVSNNHSGSTSATAEWFESDDNIRQCLAILLPLITTSTSGTMWHAPLVTFMKHIRLLNQRLFEMVATTYDDYSVNKICRVLGIHIKIEPPLTVVPQQQQQEELSSEPMEKQVSQVSILAVDKTMQDQKEPAVIDLMKKTNLPMQASEPPLAIDEVLYQDPPPPPAPSANKSNTSQQQPAIHTPLVDKLTIQERNDILDHHVPLMPLPPVSSSSITARLRKEEEEDRIPIPVFFSNNHKQNAHDLYQSDDITPGGGSAAASILDVRTATGTSTSTTTTTTKQAVSSSPRLPLVEGMPNPATHSEKAIPPTAAASTSTSTSTATAKAITAAAAAAQPAQLLPSEPDLEKYPLPRHVPFFAPEKVNFPNPIFRSNLRTNIVTSSQSSTTSSLGNQNAYKLNSPAPTSTTTTNADTFRKLTRLFKEVPIRRRWDQGGIEESGSETWAGAQGDAGNFVEVVQAILPHLNNNTVALECIRQLAVTQTGLFRYFERKLDDQGRSLESQLMEKLLEIRCNDNPTICVAAEDALDAVLGTLNPPTAFEMLMAFIVYRLLILPCDREWTDVRYHPVGSAFTYVAKWVKEINETFYIDEWLNKQGGVNAIFKAVNHSLINIRKSCIDAIVAFHEVIGDDIYLFLADFREDQLNLLKYYVAKSQKKKTSLRRDNNASSNGQF</sequence>
<evidence type="ECO:0000256" key="5">
    <source>
        <dbReference type="ARBA" id="ARBA00022776"/>
    </source>
</evidence>
<feature type="domain" description="TOG" evidence="7">
    <location>
        <begin position="21"/>
        <end position="264"/>
    </location>
</feature>
<feature type="compositionally biased region" description="Low complexity" evidence="6">
    <location>
        <begin position="960"/>
        <end position="970"/>
    </location>
</feature>
<keyword evidence="9" id="KW-1185">Reference proteome</keyword>
<keyword evidence="3" id="KW-0132">Cell division</keyword>
<dbReference type="GO" id="GO:0090307">
    <property type="term" value="P:mitotic spindle assembly"/>
    <property type="evidence" value="ECO:0007669"/>
    <property type="project" value="TreeGrafter"/>
</dbReference>
<dbReference type="GO" id="GO:0051301">
    <property type="term" value="P:cell division"/>
    <property type="evidence" value="ECO:0007669"/>
    <property type="project" value="UniProtKB-KW"/>
</dbReference>
<gene>
    <name evidence="8" type="primary">PARPA_06094.1 scaffold 21287</name>
</gene>
<name>A0A0B7N1J6_9FUNG</name>
<dbReference type="Gene3D" id="1.25.10.10">
    <property type="entry name" value="Leucine-rich Repeat Variant"/>
    <property type="match status" value="2"/>
</dbReference>
<dbReference type="InterPro" id="IPR024395">
    <property type="entry name" value="CLASP_N_dom"/>
</dbReference>
<dbReference type="InterPro" id="IPR034085">
    <property type="entry name" value="TOG"/>
</dbReference>
<dbReference type="GO" id="GO:0005876">
    <property type="term" value="C:spindle microtubule"/>
    <property type="evidence" value="ECO:0007669"/>
    <property type="project" value="TreeGrafter"/>
</dbReference>
<dbReference type="Pfam" id="PF12348">
    <property type="entry name" value="CLASP_N"/>
    <property type="match status" value="1"/>
</dbReference>
<dbReference type="AlphaFoldDB" id="A0A0B7N1J6"/>
<evidence type="ECO:0000259" key="7">
    <source>
        <dbReference type="SMART" id="SM01349"/>
    </source>
</evidence>